<evidence type="ECO:0000313" key="3">
    <source>
        <dbReference type="Proteomes" id="UP000254051"/>
    </source>
</evidence>
<name>A0A316A4C7_9FIRM</name>
<accession>A0A316A4C7</accession>
<keyword evidence="1" id="KW-0472">Membrane</keyword>
<dbReference type="InterPro" id="IPR038690">
    <property type="entry name" value="NusG_2_sf"/>
</dbReference>
<protein>
    <submittedName>
        <fullName evidence="2">Uncharacterized protein</fullName>
    </submittedName>
</protein>
<proteinExistence type="predicted"/>
<dbReference type="Pfam" id="PF07009">
    <property type="entry name" value="NusG_II"/>
    <property type="match status" value="1"/>
</dbReference>
<keyword evidence="1" id="KW-1133">Transmembrane helix</keyword>
<dbReference type="Gene3D" id="2.60.320.10">
    <property type="entry name" value="N-utilization substance G protein NusG, insert domain"/>
    <property type="match status" value="1"/>
</dbReference>
<dbReference type="AlphaFoldDB" id="A0A316A4C7"/>
<evidence type="ECO:0000256" key="1">
    <source>
        <dbReference type="SAM" id="Phobius"/>
    </source>
</evidence>
<sequence length="128" mass="14217">MKNGVIMIKKNDLILAGIILILALAAVLFITLTKKEGGEVVVTVDGKVYKTLPLDKDTTLSIEEESGHYNVLEIKDGEVRMREANCPDKICVKHRAIHYNRESIVCLPNKVTVEIRGGKENDIDIMAN</sequence>
<keyword evidence="3" id="KW-1185">Reference proteome</keyword>
<reference evidence="3" key="1">
    <citation type="submission" date="2017-07" db="EMBL/GenBank/DDBJ databases">
        <authorList>
            <person name="Varghese N."/>
            <person name="Submissions S."/>
        </authorList>
    </citation>
    <scope>NUCLEOTIDE SEQUENCE [LARGE SCALE GENOMIC DNA]</scope>
    <source>
        <strain evidence="3">NLAE-zl-C134</strain>
    </source>
</reference>
<evidence type="ECO:0000313" key="2">
    <source>
        <dbReference type="EMBL" id="SUQ12651.1"/>
    </source>
</evidence>
<gene>
    <name evidence="2" type="ORF">SAMN05216529_101548</name>
</gene>
<dbReference type="CDD" id="cd09911">
    <property type="entry name" value="Lin0431_like"/>
    <property type="match status" value="1"/>
</dbReference>
<organism evidence="2 3">
    <name type="scientific">Faecalicatena contorta</name>
    <dbReference type="NCBI Taxonomy" id="39482"/>
    <lineage>
        <taxon>Bacteria</taxon>
        <taxon>Bacillati</taxon>
        <taxon>Bacillota</taxon>
        <taxon>Clostridia</taxon>
        <taxon>Lachnospirales</taxon>
        <taxon>Lachnospiraceae</taxon>
        <taxon>Faecalicatena</taxon>
    </lineage>
</organism>
<keyword evidence="1" id="KW-0812">Transmembrane</keyword>
<dbReference type="EMBL" id="UHJJ01000001">
    <property type="protein sequence ID" value="SUQ12651.1"/>
    <property type="molecule type" value="Genomic_DNA"/>
</dbReference>
<dbReference type="Proteomes" id="UP000254051">
    <property type="component" value="Unassembled WGS sequence"/>
</dbReference>
<feature type="transmembrane region" description="Helical" evidence="1">
    <location>
        <begin position="12"/>
        <end position="32"/>
    </location>
</feature>